<accession>A0ACA9M2P1</accession>
<organism evidence="1 2">
    <name type="scientific">Scutellospora calospora</name>
    <dbReference type="NCBI Taxonomy" id="85575"/>
    <lineage>
        <taxon>Eukaryota</taxon>
        <taxon>Fungi</taxon>
        <taxon>Fungi incertae sedis</taxon>
        <taxon>Mucoromycota</taxon>
        <taxon>Glomeromycotina</taxon>
        <taxon>Glomeromycetes</taxon>
        <taxon>Diversisporales</taxon>
        <taxon>Gigasporaceae</taxon>
        <taxon>Scutellospora</taxon>
    </lineage>
</organism>
<sequence>SRFKTLEQNMTSNFDRYAFIGLGGMTPNGNKPSKVSFNKLFCPIDRTFFKTQAVKEAIEYANIIFTLLANDNAVNQTFNELLSESDLIDNSKKKKLYLLKQARLNQPQLALREKVENATNKILLYCPVLGLPEAAKNSQLSIIPSGNQDTINYMLLLLTTVLGKKVLPAG</sequence>
<proteinExistence type="predicted"/>
<evidence type="ECO:0000313" key="1">
    <source>
        <dbReference type="EMBL" id="CAG8558506.1"/>
    </source>
</evidence>
<dbReference type="EMBL" id="CAJVPM010008823">
    <property type="protein sequence ID" value="CAG8558506.1"/>
    <property type="molecule type" value="Genomic_DNA"/>
</dbReference>
<name>A0ACA9M2P1_9GLOM</name>
<comment type="caution">
    <text evidence="1">The sequence shown here is derived from an EMBL/GenBank/DDBJ whole genome shotgun (WGS) entry which is preliminary data.</text>
</comment>
<evidence type="ECO:0000313" key="2">
    <source>
        <dbReference type="Proteomes" id="UP000789860"/>
    </source>
</evidence>
<keyword evidence="2" id="KW-1185">Reference proteome</keyword>
<gene>
    <name evidence="1" type="ORF">SCALOS_LOCUS5428</name>
</gene>
<reference evidence="1" key="1">
    <citation type="submission" date="2021-06" db="EMBL/GenBank/DDBJ databases">
        <authorList>
            <person name="Kallberg Y."/>
            <person name="Tangrot J."/>
            <person name="Rosling A."/>
        </authorList>
    </citation>
    <scope>NUCLEOTIDE SEQUENCE</scope>
    <source>
        <strain evidence="1">AU212A</strain>
    </source>
</reference>
<feature type="non-terminal residue" evidence="1">
    <location>
        <position position="1"/>
    </location>
</feature>
<dbReference type="Proteomes" id="UP000789860">
    <property type="component" value="Unassembled WGS sequence"/>
</dbReference>
<protein>
    <submittedName>
        <fullName evidence="1">5574_t:CDS:1</fullName>
    </submittedName>
</protein>